<dbReference type="InterPro" id="IPR036388">
    <property type="entry name" value="WH-like_DNA-bd_sf"/>
</dbReference>
<evidence type="ECO:0000256" key="1">
    <source>
        <dbReference type="ARBA" id="ARBA00023015"/>
    </source>
</evidence>
<dbReference type="EMBL" id="FOHB01000004">
    <property type="protein sequence ID" value="SES23647.1"/>
    <property type="molecule type" value="Genomic_DNA"/>
</dbReference>
<dbReference type="Proteomes" id="UP000199019">
    <property type="component" value="Unassembled WGS sequence"/>
</dbReference>
<dbReference type="CDD" id="cd07377">
    <property type="entry name" value="WHTH_GntR"/>
    <property type="match status" value="1"/>
</dbReference>
<dbReference type="OrthoDB" id="4307011at2"/>
<evidence type="ECO:0000259" key="4">
    <source>
        <dbReference type="PROSITE" id="PS50949"/>
    </source>
</evidence>
<gene>
    <name evidence="5" type="ORF">SAMN05216199_2486</name>
</gene>
<evidence type="ECO:0000256" key="2">
    <source>
        <dbReference type="ARBA" id="ARBA00023125"/>
    </source>
</evidence>
<sequence>MTLPALSVDQHGSVAPFEQIRAQLAVLIESGALAEGERLPTVRGLAADLGVAVNTVARAYRELEAEGLVATASRAGTVVAPGAQRDEVALQRAAAAFAERAARSRVTEEEAVALVRKALQNLRG</sequence>
<organism evidence="5 6">
    <name type="scientific">Pedococcus cremeus</name>
    <dbReference type="NCBI Taxonomy" id="587636"/>
    <lineage>
        <taxon>Bacteria</taxon>
        <taxon>Bacillati</taxon>
        <taxon>Actinomycetota</taxon>
        <taxon>Actinomycetes</taxon>
        <taxon>Micrococcales</taxon>
        <taxon>Intrasporangiaceae</taxon>
        <taxon>Pedococcus</taxon>
    </lineage>
</organism>
<dbReference type="SMART" id="SM00345">
    <property type="entry name" value="HTH_GNTR"/>
    <property type="match status" value="1"/>
</dbReference>
<dbReference type="PANTHER" id="PTHR38445">
    <property type="entry name" value="HTH-TYPE TRANSCRIPTIONAL REPRESSOR YTRA"/>
    <property type="match status" value="1"/>
</dbReference>
<dbReference type="GO" id="GO:0003700">
    <property type="term" value="F:DNA-binding transcription factor activity"/>
    <property type="evidence" value="ECO:0007669"/>
    <property type="project" value="InterPro"/>
</dbReference>
<dbReference type="Pfam" id="PF00392">
    <property type="entry name" value="GntR"/>
    <property type="match status" value="1"/>
</dbReference>
<accession>A0A1H9VQK0</accession>
<dbReference type="AlphaFoldDB" id="A0A1H9VQK0"/>
<dbReference type="Gene3D" id="1.10.10.10">
    <property type="entry name" value="Winged helix-like DNA-binding domain superfamily/Winged helix DNA-binding domain"/>
    <property type="match status" value="1"/>
</dbReference>
<keyword evidence="3" id="KW-0804">Transcription</keyword>
<dbReference type="InterPro" id="IPR000524">
    <property type="entry name" value="Tscrpt_reg_HTH_GntR"/>
</dbReference>
<dbReference type="SUPFAM" id="SSF46785">
    <property type="entry name" value="Winged helix' DNA-binding domain"/>
    <property type="match status" value="1"/>
</dbReference>
<evidence type="ECO:0000313" key="5">
    <source>
        <dbReference type="EMBL" id="SES23647.1"/>
    </source>
</evidence>
<name>A0A1H9VQK0_9MICO</name>
<dbReference type="PROSITE" id="PS50949">
    <property type="entry name" value="HTH_GNTR"/>
    <property type="match status" value="1"/>
</dbReference>
<proteinExistence type="predicted"/>
<dbReference type="PANTHER" id="PTHR38445:SF9">
    <property type="entry name" value="HTH-TYPE TRANSCRIPTIONAL REPRESSOR YTRA"/>
    <property type="match status" value="1"/>
</dbReference>
<dbReference type="GO" id="GO:0003677">
    <property type="term" value="F:DNA binding"/>
    <property type="evidence" value="ECO:0007669"/>
    <property type="project" value="UniProtKB-KW"/>
</dbReference>
<protein>
    <submittedName>
        <fullName evidence="5">Transcriptional regulator, GntR family</fullName>
    </submittedName>
</protein>
<keyword evidence="1" id="KW-0805">Transcription regulation</keyword>
<keyword evidence="6" id="KW-1185">Reference proteome</keyword>
<feature type="domain" description="HTH gntR-type" evidence="4">
    <location>
        <begin position="14"/>
        <end position="82"/>
    </location>
</feature>
<evidence type="ECO:0000256" key="3">
    <source>
        <dbReference type="ARBA" id="ARBA00023163"/>
    </source>
</evidence>
<dbReference type="InterPro" id="IPR036390">
    <property type="entry name" value="WH_DNA-bd_sf"/>
</dbReference>
<keyword evidence="2" id="KW-0238">DNA-binding</keyword>
<reference evidence="6" key="1">
    <citation type="submission" date="2016-10" db="EMBL/GenBank/DDBJ databases">
        <authorList>
            <person name="Varghese N."/>
            <person name="Submissions S."/>
        </authorList>
    </citation>
    <scope>NUCLEOTIDE SEQUENCE [LARGE SCALE GENOMIC DNA]</scope>
    <source>
        <strain evidence="6">CGMCC 1.6963</strain>
    </source>
</reference>
<dbReference type="RefSeq" id="WP_091758566.1">
    <property type="nucleotide sequence ID" value="NZ_FOHB01000004.1"/>
</dbReference>
<dbReference type="STRING" id="587636.SAMN05216199_2486"/>
<evidence type="ECO:0000313" key="6">
    <source>
        <dbReference type="Proteomes" id="UP000199019"/>
    </source>
</evidence>